<proteinExistence type="predicted"/>
<dbReference type="AlphaFoldDB" id="A0A9D2AZL1"/>
<accession>A0A9D2AZL1</accession>
<protein>
    <submittedName>
        <fullName evidence="1">Uncharacterized protein</fullName>
    </submittedName>
</protein>
<sequence length="90" mass="10426">MVTITEYNLRKIEDLCKALGYKVRYEKGNFRTGACKILSTKVIVVNRFSSLDVKIHSLIEIITGLDFDESLLDEKQIVFFRLLKQTKLTI</sequence>
<evidence type="ECO:0000313" key="1">
    <source>
        <dbReference type="EMBL" id="HIX55690.1"/>
    </source>
</evidence>
<dbReference type="Proteomes" id="UP000824156">
    <property type="component" value="Unassembled WGS sequence"/>
</dbReference>
<dbReference type="EMBL" id="DXEZ01000328">
    <property type="protein sequence ID" value="HIX55690.1"/>
    <property type="molecule type" value="Genomic_DNA"/>
</dbReference>
<reference evidence="1" key="2">
    <citation type="submission" date="2021-04" db="EMBL/GenBank/DDBJ databases">
        <authorList>
            <person name="Gilroy R."/>
        </authorList>
    </citation>
    <scope>NUCLEOTIDE SEQUENCE</scope>
    <source>
        <strain evidence="1">1719</strain>
    </source>
</reference>
<comment type="caution">
    <text evidence="1">The sequence shown here is derived from an EMBL/GenBank/DDBJ whole genome shotgun (WGS) entry which is preliminary data.</text>
</comment>
<organism evidence="1 2">
    <name type="scientific">Candidatus Sphingobacterium stercoripullorum</name>
    <dbReference type="NCBI Taxonomy" id="2838759"/>
    <lineage>
        <taxon>Bacteria</taxon>
        <taxon>Pseudomonadati</taxon>
        <taxon>Bacteroidota</taxon>
        <taxon>Sphingobacteriia</taxon>
        <taxon>Sphingobacteriales</taxon>
        <taxon>Sphingobacteriaceae</taxon>
        <taxon>Sphingobacterium</taxon>
    </lineage>
</organism>
<reference evidence="1" key="1">
    <citation type="journal article" date="2021" name="PeerJ">
        <title>Extensive microbial diversity within the chicken gut microbiome revealed by metagenomics and culture.</title>
        <authorList>
            <person name="Gilroy R."/>
            <person name="Ravi A."/>
            <person name="Getino M."/>
            <person name="Pursley I."/>
            <person name="Horton D.L."/>
            <person name="Alikhan N.F."/>
            <person name="Baker D."/>
            <person name="Gharbi K."/>
            <person name="Hall N."/>
            <person name="Watson M."/>
            <person name="Adriaenssens E.M."/>
            <person name="Foster-Nyarko E."/>
            <person name="Jarju S."/>
            <person name="Secka A."/>
            <person name="Antonio M."/>
            <person name="Oren A."/>
            <person name="Chaudhuri R.R."/>
            <person name="La Ragione R."/>
            <person name="Hildebrand F."/>
            <person name="Pallen M.J."/>
        </authorList>
    </citation>
    <scope>NUCLEOTIDE SEQUENCE</scope>
    <source>
        <strain evidence="1">1719</strain>
    </source>
</reference>
<name>A0A9D2AZL1_9SPHI</name>
<evidence type="ECO:0000313" key="2">
    <source>
        <dbReference type="Proteomes" id="UP000824156"/>
    </source>
</evidence>
<gene>
    <name evidence="1" type="ORF">H9853_11775</name>
</gene>